<dbReference type="Pfam" id="PF08240">
    <property type="entry name" value="ADH_N"/>
    <property type="match status" value="1"/>
</dbReference>
<dbReference type="InterPro" id="IPR020843">
    <property type="entry name" value="ER"/>
</dbReference>
<name>A0AAJ7RH96_CEPCN</name>
<dbReference type="GO" id="GO:0016491">
    <property type="term" value="F:oxidoreductase activity"/>
    <property type="evidence" value="ECO:0007669"/>
    <property type="project" value="UniProtKB-KW"/>
</dbReference>
<feature type="transmembrane region" description="Helical" evidence="8">
    <location>
        <begin position="324"/>
        <end position="345"/>
    </location>
</feature>
<protein>
    <submittedName>
        <fullName evidence="11">2-deoxy-scyllo-inosamine dehydrogenase isoform X1</fullName>
    </submittedName>
</protein>
<dbReference type="SMART" id="SM00829">
    <property type="entry name" value="PKS_ER"/>
    <property type="match status" value="1"/>
</dbReference>
<evidence type="ECO:0000313" key="11">
    <source>
        <dbReference type="RefSeq" id="XP_024940947.1"/>
    </source>
</evidence>
<feature type="transmembrane region" description="Helical" evidence="8">
    <location>
        <begin position="470"/>
        <end position="495"/>
    </location>
</feature>
<accession>A0AAJ7RH96</accession>
<dbReference type="Gene3D" id="1.10.1450.10">
    <property type="entry name" value="Tetraspanin"/>
    <property type="match status" value="1"/>
</dbReference>
<evidence type="ECO:0000256" key="2">
    <source>
        <dbReference type="ARBA" id="ARBA00022692"/>
    </source>
</evidence>
<dbReference type="InterPro" id="IPR013154">
    <property type="entry name" value="ADH-like_N"/>
</dbReference>
<keyword evidence="5 8" id="KW-1133">Transmembrane helix</keyword>
<sequence>MRMRVTVSELKSQVQLSFSPFMMMEHLSFDPRDKSLVLKKSPIPKPTGCEVLVKVAYAGICGTDLHILEGTFPCKSDGPFTLGHEFAGTVEAIGPEVTTFKVGQRVVIDPNNGCNICNFCHNGNYHFCQRGGIHNTIGIFRNGGWSTHTIVPESQVFLVPDAVKLPQAALTEPLSCLAHGWNKINPVHVGSRVLVLGAGIIGLLWVSVLHLHGLRKSVTVSEPQPTRREIVKRLELDYEVKAPAELKGREYDLAIDCSGSGPAMESAVPLLGRGGRLCVFGVASPQAKLTLEPFQISGLLVSIGAGVFIYQLREYRPLTPENVYGPAIILVVMGLLTLSISIYAWQFMGLTRRVQVIILSVTLTLIALAQIIAGIWAVVRHEEIDTPTPTSLQETFALAIAADKPIWDRMQMRLRCCGIDGPADYRITESIPWSCCDTSNLANSDTTEGACTTMYARGCLHPVLNRTRSLLLHIFLLALGSFVLQITCVAVATCYSKALKKGMRRAGEMSTLPRPKQAAITELEANDHLIISPPKSAKKYKALPNIPSQQ</sequence>
<keyword evidence="4" id="KW-0862">Zinc</keyword>
<evidence type="ECO:0000256" key="7">
    <source>
        <dbReference type="ARBA" id="ARBA00023136"/>
    </source>
</evidence>
<evidence type="ECO:0000313" key="10">
    <source>
        <dbReference type="Proteomes" id="UP000694920"/>
    </source>
</evidence>
<dbReference type="PROSITE" id="PS00059">
    <property type="entry name" value="ADH_ZINC"/>
    <property type="match status" value="1"/>
</dbReference>
<keyword evidence="3" id="KW-0479">Metal-binding</keyword>
<evidence type="ECO:0000259" key="9">
    <source>
        <dbReference type="SMART" id="SM00829"/>
    </source>
</evidence>
<dbReference type="RefSeq" id="XP_024940947.1">
    <property type="nucleotide sequence ID" value="XM_025085179.1"/>
</dbReference>
<organism evidence="10 11">
    <name type="scientific">Cephus cinctus</name>
    <name type="common">Wheat stem sawfly</name>
    <dbReference type="NCBI Taxonomy" id="211228"/>
    <lineage>
        <taxon>Eukaryota</taxon>
        <taxon>Metazoa</taxon>
        <taxon>Ecdysozoa</taxon>
        <taxon>Arthropoda</taxon>
        <taxon>Hexapoda</taxon>
        <taxon>Insecta</taxon>
        <taxon>Pterygota</taxon>
        <taxon>Neoptera</taxon>
        <taxon>Endopterygota</taxon>
        <taxon>Hymenoptera</taxon>
        <taxon>Cephoidea</taxon>
        <taxon>Cephidae</taxon>
        <taxon>Cephus</taxon>
    </lineage>
</organism>
<dbReference type="Gene3D" id="3.90.180.10">
    <property type="entry name" value="Medium-chain alcohol dehydrogenases, catalytic domain"/>
    <property type="match status" value="1"/>
</dbReference>
<dbReference type="PANTHER" id="PTHR43401">
    <property type="entry name" value="L-THREONINE 3-DEHYDROGENASE"/>
    <property type="match status" value="1"/>
</dbReference>
<feature type="domain" description="Enoyl reductase (ER)" evidence="9">
    <location>
        <begin position="32"/>
        <end position="358"/>
    </location>
</feature>
<evidence type="ECO:0000256" key="8">
    <source>
        <dbReference type="SAM" id="Phobius"/>
    </source>
</evidence>
<proteinExistence type="predicted"/>
<evidence type="ECO:0000256" key="6">
    <source>
        <dbReference type="ARBA" id="ARBA00023002"/>
    </source>
</evidence>
<gene>
    <name evidence="11" type="primary">LOC107267593</name>
</gene>
<feature type="transmembrane region" description="Helical" evidence="8">
    <location>
        <begin position="357"/>
        <end position="379"/>
    </location>
</feature>
<dbReference type="InterPro" id="IPR011032">
    <property type="entry name" value="GroES-like_sf"/>
</dbReference>
<evidence type="ECO:0000256" key="4">
    <source>
        <dbReference type="ARBA" id="ARBA00022833"/>
    </source>
</evidence>
<keyword evidence="6" id="KW-0560">Oxidoreductase</keyword>
<dbReference type="SUPFAM" id="SSF50129">
    <property type="entry name" value="GroES-like"/>
    <property type="match status" value="1"/>
</dbReference>
<dbReference type="InterPro" id="IPR036291">
    <property type="entry name" value="NAD(P)-bd_dom_sf"/>
</dbReference>
<dbReference type="Pfam" id="PF00335">
    <property type="entry name" value="Tetraspanin"/>
    <property type="match status" value="1"/>
</dbReference>
<keyword evidence="7 8" id="KW-0472">Membrane</keyword>
<dbReference type="InterPro" id="IPR008952">
    <property type="entry name" value="Tetraspanin_EC2_sf"/>
</dbReference>
<evidence type="ECO:0000256" key="1">
    <source>
        <dbReference type="ARBA" id="ARBA00004141"/>
    </source>
</evidence>
<feature type="transmembrane region" description="Helical" evidence="8">
    <location>
        <begin position="294"/>
        <end position="312"/>
    </location>
</feature>
<dbReference type="Proteomes" id="UP000694920">
    <property type="component" value="Unplaced"/>
</dbReference>
<dbReference type="Gene3D" id="3.40.50.720">
    <property type="entry name" value="NAD(P)-binding Rossmann-like Domain"/>
    <property type="match status" value="1"/>
</dbReference>
<dbReference type="InterPro" id="IPR050129">
    <property type="entry name" value="Zn_alcohol_dh"/>
</dbReference>
<feature type="transmembrane region" description="Helical" evidence="8">
    <location>
        <begin position="193"/>
        <end position="211"/>
    </location>
</feature>
<dbReference type="GO" id="GO:0008270">
    <property type="term" value="F:zinc ion binding"/>
    <property type="evidence" value="ECO:0007669"/>
    <property type="project" value="InterPro"/>
</dbReference>
<keyword evidence="2 8" id="KW-0812">Transmembrane</keyword>
<dbReference type="GO" id="GO:0016020">
    <property type="term" value="C:membrane"/>
    <property type="evidence" value="ECO:0007669"/>
    <property type="project" value="UniProtKB-SubCell"/>
</dbReference>
<keyword evidence="10" id="KW-1185">Reference proteome</keyword>
<reference evidence="11" key="1">
    <citation type="submission" date="2025-08" db="UniProtKB">
        <authorList>
            <consortium name="RefSeq"/>
        </authorList>
    </citation>
    <scope>IDENTIFICATION</scope>
</reference>
<evidence type="ECO:0000256" key="5">
    <source>
        <dbReference type="ARBA" id="ARBA00022989"/>
    </source>
</evidence>
<dbReference type="SUPFAM" id="SSF48652">
    <property type="entry name" value="Tetraspanin"/>
    <property type="match status" value="1"/>
</dbReference>
<dbReference type="GeneID" id="107267593"/>
<dbReference type="SUPFAM" id="SSF51735">
    <property type="entry name" value="NAD(P)-binding Rossmann-fold domains"/>
    <property type="match status" value="1"/>
</dbReference>
<dbReference type="PANTHER" id="PTHR43401:SF2">
    <property type="entry name" value="L-THREONINE 3-DEHYDROGENASE"/>
    <property type="match status" value="1"/>
</dbReference>
<dbReference type="InterPro" id="IPR002328">
    <property type="entry name" value="ADH_Zn_CS"/>
</dbReference>
<dbReference type="AlphaFoldDB" id="A0AAJ7RH96"/>
<dbReference type="InterPro" id="IPR018499">
    <property type="entry name" value="Tetraspanin/Peripherin"/>
</dbReference>
<evidence type="ECO:0000256" key="3">
    <source>
        <dbReference type="ARBA" id="ARBA00022723"/>
    </source>
</evidence>
<comment type="subcellular location">
    <subcellularLocation>
        <location evidence="1">Membrane</location>
        <topology evidence="1">Multi-pass membrane protein</topology>
    </subcellularLocation>
</comment>